<gene>
    <name evidence="1" type="ORF">B0H15DRAFT_767410</name>
</gene>
<keyword evidence="2" id="KW-1185">Reference proteome</keyword>
<dbReference type="Proteomes" id="UP001222325">
    <property type="component" value="Unassembled WGS sequence"/>
</dbReference>
<dbReference type="EMBL" id="JARJCN010000002">
    <property type="protein sequence ID" value="KAJ7103055.1"/>
    <property type="molecule type" value="Genomic_DNA"/>
</dbReference>
<proteinExistence type="predicted"/>
<comment type="caution">
    <text evidence="1">The sequence shown here is derived from an EMBL/GenBank/DDBJ whole genome shotgun (WGS) entry which is preliminary data.</text>
</comment>
<sequence length="366" mass="40025">MDPTGILELRVDSPSIRLYPVPPPTISDDLLAAAAMTPSATSPATSSICLLSGLLSDFTRYSRQEASKWLIDIAHDICDPAQLRGSLLVWKEHQQQWHPVSATDPLTASTYRYELPSGITVGLSKISLRAGKSVSAENGDATAMADRVKGRDGACWISGSHGPLSNGHILPKRMGDHLGRLTFQTFMSSDAPNLSLPSSIYNEVFGVSLSATLDCWFDTYDFGLRHVSPNHYECHMFDTAQVGAVHTIYGEFLGSTAMASTLPVLHGHPASPPQPRHPDNPPAGLFRWHYLQCVLRRFAHSDYKSLANITYPELPIKMEGDSDNEGTDSEAEWPSMALDLGRAAEISLEEHAERQQAVTDWVSTAQ</sequence>
<reference evidence="1" key="1">
    <citation type="submission" date="2023-03" db="EMBL/GenBank/DDBJ databases">
        <title>Massive genome expansion in bonnet fungi (Mycena s.s.) driven by repeated elements and novel gene families across ecological guilds.</title>
        <authorList>
            <consortium name="Lawrence Berkeley National Laboratory"/>
            <person name="Harder C.B."/>
            <person name="Miyauchi S."/>
            <person name="Viragh M."/>
            <person name="Kuo A."/>
            <person name="Thoen E."/>
            <person name="Andreopoulos B."/>
            <person name="Lu D."/>
            <person name="Skrede I."/>
            <person name="Drula E."/>
            <person name="Henrissat B."/>
            <person name="Morin E."/>
            <person name="Kohler A."/>
            <person name="Barry K."/>
            <person name="LaButti K."/>
            <person name="Morin E."/>
            <person name="Salamov A."/>
            <person name="Lipzen A."/>
            <person name="Mereny Z."/>
            <person name="Hegedus B."/>
            <person name="Baldrian P."/>
            <person name="Stursova M."/>
            <person name="Weitz H."/>
            <person name="Taylor A."/>
            <person name="Grigoriev I.V."/>
            <person name="Nagy L.G."/>
            <person name="Martin F."/>
            <person name="Kauserud H."/>
        </authorList>
    </citation>
    <scope>NUCLEOTIDE SEQUENCE</scope>
    <source>
        <strain evidence="1">CBHHK173m</strain>
    </source>
</reference>
<dbReference type="AlphaFoldDB" id="A0AAD6XTZ8"/>
<name>A0AAD6XTZ8_9AGAR</name>
<accession>A0AAD6XTZ8</accession>
<organism evidence="1 2">
    <name type="scientific">Mycena belliarum</name>
    <dbReference type="NCBI Taxonomy" id="1033014"/>
    <lineage>
        <taxon>Eukaryota</taxon>
        <taxon>Fungi</taxon>
        <taxon>Dikarya</taxon>
        <taxon>Basidiomycota</taxon>
        <taxon>Agaricomycotina</taxon>
        <taxon>Agaricomycetes</taxon>
        <taxon>Agaricomycetidae</taxon>
        <taxon>Agaricales</taxon>
        <taxon>Marasmiineae</taxon>
        <taxon>Mycenaceae</taxon>
        <taxon>Mycena</taxon>
    </lineage>
</organism>
<protein>
    <submittedName>
        <fullName evidence="1">Uncharacterized protein</fullName>
    </submittedName>
</protein>
<evidence type="ECO:0000313" key="1">
    <source>
        <dbReference type="EMBL" id="KAJ7103055.1"/>
    </source>
</evidence>
<evidence type="ECO:0000313" key="2">
    <source>
        <dbReference type="Proteomes" id="UP001222325"/>
    </source>
</evidence>